<dbReference type="RefSeq" id="WP_055742558.1">
    <property type="nucleotide sequence ID" value="NZ_LJJB01000007.1"/>
</dbReference>
<feature type="transmembrane region" description="Helical" evidence="1">
    <location>
        <begin position="52"/>
        <end position="72"/>
    </location>
</feature>
<keyword evidence="1" id="KW-0472">Membrane</keyword>
<name>A0ABR5NA55_BRECH</name>
<sequence>MDQTQMGLVIIVVAILFILLEVFFWKKGVPKEPFWEALFHDRGFIDMGATRFFLLPSMGSIFMASWIWNLDYRIGCFRCKKRYLANRFDSRNKYIKATSVNTDSL</sequence>
<proteinExistence type="predicted"/>
<dbReference type="Proteomes" id="UP000051063">
    <property type="component" value="Unassembled WGS sequence"/>
</dbReference>
<reference evidence="2 3" key="1">
    <citation type="submission" date="2015-09" db="EMBL/GenBank/DDBJ databases">
        <title>Genome sequencing project for genomic taxonomy and phylogenomics of Bacillus-like bacteria.</title>
        <authorList>
            <person name="Liu B."/>
            <person name="Wang J."/>
            <person name="Zhu Y."/>
            <person name="Liu G."/>
            <person name="Chen Q."/>
            <person name="Chen Z."/>
            <person name="Lan J."/>
            <person name="Che J."/>
            <person name="Ge C."/>
            <person name="Shi H."/>
            <person name="Pan Z."/>
            <person name="Liu X."/>
        </authorList>
    </citation>
    <scope>NUCLEOTIDE SEQUENCE [LARGE SCALE GENOMIC DNA]</scope>
    <source>
        <strain evidence="2 3">DSM 8552</strain>
    </source>
</reference>
<evidence type="ECO:0000313" key="3">
    <source>
        <dbReference type="Proteomes" id="UP000051063"/>
    </source>
</evidence>
<protein>
    <submittedName>
        <fullName evidence="2">Uncharacterized protein</fullName>
    </submittedName>
</protein>
<organism evidence="2 3">
    <name type="scientific">Brevibacillus choshinensis</name>
    <dbReference type="NCBI Taxonomy" id="54911"/>
    <lineage>
        <taxon>Bacteria</taxon>
        <taxon>Bacillati</taxon>
        <taxon>Bacillota</taxon>
        <taxon>Bacilli</taxon>
        <taxon>Bacillales</taxon>
        <taxon>Paenibacillaceae</taxon>
        <taxon>Brevibacillus</taxon>
    </lineage>
</organism>
<keyword evidence="1" id="KW-1133">Transmembrane helix</keyword>
<evidence type="ECO:0000256" key="1">
    <source>
        <dbReference type="SAM" id="Phobius"/>
    </source>
</evidence>
<dbReference type="EMBL" id="LJJB01000007">
    <property type="protein sequence ID" value="KQL48281.1"/>
    <property type="molecule type" value="Genomic_DNA"/>
</dbReference>
<evidence type="ECO:0000313" key="2">
    <source>
        <dbReference type="EMBL" id="KQL48281.1"/>
    </source>
</evidence>
<keyword evidence="1" id="KW-0812">Transmembrane</keyword>
<accession>A0ABR5NA55</accession>
<comment type="caution">
    <text evidence="2">The sequence shown here is derived from an EMBL/GenBank/DDBJ whole genome shotgun (WGS) entry which is preliminary data.</text>
</comment>
<feature type="transmembrane region" description="Helical" evidence="1">
    <location>
        <begin position="7"/>
        <end position="25"/>
    </location>
</feature>
<gene>
    <name evidence="2" type="ORF">AN963_00175</name>
</gene>
<keyword evidence="3" id="KW-1185">Reference proteome</keyword>